<dbReference type="InterPro" id="IPR036390">
    <property type="entry name" value="WH_DNA-bd_sf"/>
</dbReference>
<dbReference type="Pfam" id="PF13412">
    <property type="entry name" value="HTH_24"/>
    <property type="match status" value="1"/>
</dbReference>
<dbReference type="Gene3D" id="3.40.50.720">
    <property type="entry name" value="NAD(P)-binding Rossmann-like Domain"/>
    <property type="match status" value="1"/>
</dbReference>
<dbReference type="Gene3D" id="1.10.10.10">
    <property type="entry name" value="Winged helix-like DNA-binding domain superfamily/Winged helix DNA-binding domain"/>
    <property type="match status" value="1"/>
</dbReference>
<dbReference type="InterPro" id="IPR036388">
    <property type="entry name" value="WH-like_DNA-bd_sf"/>
</dbReference>
<protein>
    <submittedName>
        <fullName evidence="1">Uncharacterized protein</fullName>
    </submittedName>
</protein>
<organism evidence="1 2">
    <name type="scientific">Desulfovibrio subterraneus</name>
    <dbReference type="NCBI Taxonomy" id="2718620"/>
    <lineage>
        <taxon>Bacteria</taxon>
        <taxon>Pseudomonadati</taxon>
        <taxon>Thermodesulfobacteriota</taxon>
        <taxon>Desulfovibrionia</taxon>
        <taxon>Desulfovibrionales</taxon>
        <taxon>Desulfovibrionaceae</taxon>
        <taxon>Desulfovibrio</taxon>
    </lineage>
</organism>
<dbReference type="RefSeq" id="WP_174404259.1">
    <property type="nucleotide sequence ID" value="NZ_BLVO01000012.1"/>
</dbReference>
<name>A0A7J0BFU6_9BACT</name>
<sequence length="204" mass="22803">MFFIGKEFIKPTKKLRILALLQALSENSRLSQSRLGKFSHTSSAMVHQYLSDMQKAGQIEFQPVDKKSFMYSLTEKGSTGRRELMEAYCTEMVQAYASIKGLIRRRLEPLMERGISRVALFGAAETCELVLSALQGSHFVIAGILDNAPHKQGKTFHDHIILAPAALADLEVEAIVITSFAQQDDIYKQLVSMPSAANREIIRL</sequence>
<evidence type="ECO:0000313" key="2">
    <source>
        <dbReference type="Proteomes" id="UP000503840"/>
    </source>
</evidence>
<evidence type="ECO:0000313" key="1">
    <source>
        <dbReference type="EMBL" id="GFM32560.1"/>
    </source>
</evidence>
<comment type="caution">
    <text evidence="1">The sequence shown here is derived from an EMBL/GenBank/DDBJ whole genome shotgun (WGS) entry which is preliminary data.</text>
</comment>
<accession>A0A7J0BFU6</accession>
<dbReference type="Proteomes" id="UP000503840">
    <property type="component" value="Unassembled WGS sequence"/>
</dbReference>
<keyword evidence="2" id="KW-1185">Reference proteome</keyword>
<proteinExistence type="predicted"/>
<gene>
    <name evidence="1" type="ORF">DSM101010T_09250</name>
</gene>
<dbReference type="SUPFAM" id="SSF46785">
    <property type="entry name" value="Winged helix' DNA-binding domain"/>
    <property type="match status" value="1"/>
</dbReference>
<dbReference type="EMBL" id="BLVO01000012">
    <property type="protein sequence ID" value="GFM32560.1"/>
    <property type="molecule type" value="Genomic_DNA"/>
</dbReference>
<reference evidence="1 2" key="1">
    <citation type="submission" date="2020-05" db="EMBL/GenBank/DDBJ databases">
        <title>Draft genome sequence of Desulfovibrio sp. strain HN2T.</title>
        <authorList>
            <person name="Ueno A."/>
            <person name="Tamazawa S."/>
            <person name="Tamamura S."/>
            <person name="Murakami T."/>
            <person name="Kiyama T."/>
            <person name="Inomata H."/>
            <person name="Amano Y."/>
            <person name="Miyakawa K."/>
            <person name="Tamaki H."/>
            <person name="Naganuma T."/>
            <person name="Kaneko K."/>
        </authorList>
    </citation>
    <scope>NUCLEOTIDE SEQUENCE [LARGE SCALE GENOMIC DNA]</scope>
    <source>
        <strain evidence="1 2">HN2</strain>
    </source>
</reference>
<dbReference type="AlphaFoldDB" id="A0A7J0BFU6"/>